<name>A0ABV0BXK3_9SPHI</name>
<evidence type="ECO:0000313" key="4">
    <source>
        <dbReference type="Proteomes" id="UP001409291"/>
    </source>
</evidence>
<dbReference type="Proteomes" id="UP001409291">
    <property type="component" value="Unassembled WGS sequence"/>
</dbReference>
<evidence type="ECO:0000256" key="1">
    <source>
        <dbReference type="SAM" id="MobiDB-lite"/>
    </source>
</evidence>
<reference evidence="3 4" key="1">
    <citation type="submission" date="2024-04" db="EMBL/GenBank/DDBJ databases">
        <title>WGS of bacteria from Torrens River.</title>
        <authorList>
            <person name="Wyrsch E.R."/>
            <person name="Drigo B."/>
        </authorList>
    </citation>
    <scope>NUCLEOTIDE SEQUENCE [LARGE SCALE GENOMIC DNA]</scope>
    <source>
        <strain evidence="3 4">TWI391</strain>
    </source>
</reference>
<gene>
    <name evidence="3" type="ORF">ABE541_19765</name>
</gene>
<keyword evidence="2" id="KW-0812">Transmembrane</keyword>
<comment type="caution">
    <text evidence="3">The sequence shown here is derived from an EMBL/GenBank/DDBJ whole genome shotgun (WGS) entry which is preliminary data.</text>
</comment>
<evidence type="ECO:0000313" key="3">
    <source>
        <dbReference type="EMBL" id="MEN5379514.1"/>
    </source>
</evidence>
<proteinExistence type="predicted"/>
<keyword evidence="2" id="KW-0472">Membrane</keyword>
<feature type="region of interest" description="Disordered" evidence="1">
    <location>
        <begin position="1"/>
        <end position="28"/>
    </location>
</feature>
<keyword evidence="4" id="KW-1185">Reference proteome</keyword>
<organism evidence="3 4">
    <name type="scientific">Sphingobacterium kitahiroshimense</name>
    <dbReference type="NCBI Taxonomy" id="470446"/>
    <lineage>
        <taxon>Bacteria</taxon>
        <taxon>Pseudomonadati</taxon>
        <taxon>Bacteroidota</taxon>
        <taxon>Sphingobacteriia</taxon>
        <taxon>Sphingobacteriales</taxon>
        <taxon>Sphingobacteriaceae</taxon>
        <taxon>Sphingobacterium</taxon>
    </lineage>
</organism>
<dbReference type="RefSeq" id="WP_021191887.1">
    <property type="nucleotide sequence ID" value="NZ_JBDJLH010000002.1"/>
</dbReference>
<feature type="transmembrane region" description="Helical" evidence="2">
    <location>
        <begin position="35"/>
        <end position="52"/>
    </location>
</feature>
<dbReference type="EMBL" id="JBDJNQ010000010">
    <property type="protein sequence ID" value="MEN5379514.1"/>
    <property type="molecule type" value="Genomic_DNA"/>
</dbReference>
<keyword evidence="2" id="KW-1133">Transmembrane helix</keyword>
<evidence type="ECO:0000256" key="2">
    <source>
        <dbReference type="SAM" id="Phobius"/>
    </source>
</evidence>
<protein>
    <submittedName>
        <fullName evidence="3">Uncharacterized protein</fullName>
    </submittedName>
</protein>
<accession>A0ABV0BXK3</accession>
<sequence>MENNFDNKTKSSEEEVPQEAHEEQGDKPAAKTIPWAIWIAVIVMIIVFLYMWQR</sequence>